<evidence type="ECO:0000259" key="8">
    <source>
        <dbReference type="PROSITE" id="PS51330"/>
    </source>
</evidence>
<organism evidence="9 10">
    <name type="scientific">Planosporangium mesophilum</name>
    <dbReference type="NCBI Taxonomy" id="689768"/>
    <lineage>
        <taxon>Bacteria</taxon>
        <taxon>Bacillati</taxon>
        <taxon>Actinomycetota</taxon>
        <taxon>Actinomycetes</taxon>
        <taxon>Micromonosporales</taxon>
        <taxon>Micromonosporaceae</taxon>
        <taxon>Planosporangium</taxon>
    </lineage>
</organism>
<name>A0A8J3TG74_9ACTN</name>
<evidence type="ECO:0000256" key="5">
    <source>
        <dbReference type="ARBA" id="ARBA00022857"/>
    </source>
</evidence>
<dbReference type="Pfam" id="PF00186">
    <property type="entry name" value="DHFR_1"/>
    <property type="match status" value="1"/>
</dbReference>
<evidence type="ECO:0000256" key="7">
    <source>
        <dbReference type="RuleBase" id="RU004474"/>
    </source>
</evidence>
<evidence type="ECO:0000313" key="9">
    <source>
        <dbReference type="EMBL" id="GII24991.1"/>
    </source>
</evidence>
<dbReference type="CDD" id="cd00209">
    <property type="entry name" value="DHFR"/>
    <property type="match status" value="1"/>
</dbReference>
<evidence type="ECO:0000256" key="6">
    <source>
        <dbReference type="ARBA" id="ARBA00023002"/>
    </source>
</evidence>
<evidence type="ECO:0000256" key="2">
    <source>
        <dbReference type="ARBA" id="ARBA00009539"/>
    </source>
</evidence>
<dbReference type="PANTHER" id="PTHR48069">
    <property type="entry name" value="DIHYDROFOLATE REDUCTASE"/>
    <property type="match status" value="1"/>
</dbReference>
<protein>
    <recommendedName>
        <fullName evidence="3">dihydrofolate reductase</fullName>
        <ecNumber evidence="3">1.5.1.3</ecNumber>
    </recommendedName>
</protein>
<dbReference type="EMBL" id="BOON01000044">
    <property type="protein sequence ID" value="GII24991.1"/>
    <property type="molecule type" value="Genomic_DNA"/>
</dbReference>
<dbReference type="PROSITE" id="PS00075">
    <property type="entry name" value="DHFR_1"/>
    <property type="match status" value="1"/>
</dbReference>
<dbReference type="InterPro" id="IPR012259">
    <property type="entry name" value="DHFR"/>
</dbReference>
<keyword evidence="4" id="KW-0554">One-carbon metabolism</keyword>
<dbReference type="UniPathway" id="UPA00077">
    <property type="reaction ID" value="UER00158"/>
</dbReference>
<reference evidence="9" key="1">
    <citation type="submission" date="2021-01" db="EMBL/GenBank/DDBJ databases">
        <title>Whole genome shotgun sequence of Planosporangium mesophilum NBRC 109066.</title>
        <authorList>
            <person name="Komaki H."/>
            <person name="Tamura T."/>
        </authorList>
    </citation>
    <scope>NUCLEOTIDE SEQUENCE</scope>
    <source>
        <strain evidence="9">NBRC 109066</strain>
    </source>
</reference>
<dbReference type="InterPro" id="IPR017925">
    <property type="entry name" value="DHFR_CS"/>
</dbReference>
<comment type="caution">
    <text evidence="9">The sequence shown here is derived from an EMBL/GenBank/DDBJ whole genome shotgun (WGS) entry which is preliminary data.</text>
</comment>
<dbReference type="InterPro" id="IPR024072">
    <property type="entry name" value="DHFR-like_dom_sf"/>
</dbReference>
<accession>A0A8J3TG74</accession>
<dbReference type="GO" id="GO:0006730">
    <property type="term" value="P:one-carbon metabolic process"/>
    <property type="evidence" value="ECO:0007669"/>
    <property type="project" value="UniProtKB-KW"/>
</dbReference>
<dbReference type="AlphaFoldDB" id="A0A8J3TG74"/>
<dbReference type="GO" id="GO:0046655">
    <property type="term" value="P:folic acid metabolic process"/>
    <property type="evidence" value="ECO:0007669"/>
    <property type="project" value="TreeGrafter"/>
</dbReference>
<gene>
    <name evidence="9" type="ORF">Pme01_45880</name>
</gene>
<dbReference type="GO" id="GO:0050661">
    <property type="term" value="F:NADP binding"/>
    <property type="evidence" value="ECO:0007669"/>
    <property type="project" value="InterPro"/>
</dbReference>
<proteinExistence type="inferred from homology"/>
<comment type="pathway">
    <text evidence="1">Cofactor biosynthesis; tetrahydrofolate biosynthesis; 5,6,7,8-tetrahydrofolate from 7,8-dihydrofolate: step 1/1.</text>
</comment>
<evidence type="ECO:0000256" key="3">
    <source>
        <dbReference type="ARBA" id="ARBA00012856"/>
    </source>
</evidence>
<dbReference type="GO" id="GO:0046654">
    <property type="term" value="P:tetrahydrofolate biosynthetic process"/>
    <property type="evidence" value="ECO:0007669"/>
    <property type="project" value="UniProtKB-UniPathway"/>
</dbReference>
<dbReference type="EC" id="1.5.1.3" evidence="3"/>
<dbReference type="Proteomes" id="UP000599074">
    <property type="component" value="Unassembled WGS sequence"/>
</dbReference>
<evidence type="ECO:0000313" key="10">
    <source>
        <dbReference type="Proteomes" id="UP000599074"/>
    </source>
</evidence>
<dbReference type="PANTHER" id="PTHR48069:SF3">
    <property type="entry name" value="DIHYDROFOLATE REDUCTASE"/>
    <property type="match status" value="1"/>
</dbReference>
<dbReference type="RefSeq" id="WP_168114010.1">
    <property type="nucleotide sequence ID" value="NZ_BOON01000044.1"/>
</dbReference>
<dbReference type="GO" id="GO:0046452">
    <property type="term" value="P:dihydrofolate metabolic process"/>
    <property type="evidence" value="ECO:0007669"/>
    <property type="project" value="TreeGrafter"/>
</dbReference>
<dbReference type="PRINTS" id="PR00070">
    <property type="entry name" value="DHFR"/>
</dbReference>
<evidence type="ECO:0000256" key="1">
    <source>
        <dbReference type="ARBA" id="ARBA00004903"/>
    </source>
</evidence>
<dbReference type="Gene3D" id="3.40.430.10">
    <property type="entry name" value="Dihydrofolate Reductase, subunit A"/>
    <property type="match status" value="1"/>
</dbReference>
<keyword evidence="10" id="KW-1185">Reference proteome</keyword>
<comment type="similarity">
    <text evidence="2 7">Belongs to the dihydrofolate reductase family.</text>
</comment>
<dbReference type="InterPro" id="IPR001796">
    <property type="entry name" value="DHFR_dom"/>
</dbReference>
<evidence type="ECO:0000256" key="4">
    <source>
        <dbReference type="ARBA" id="ARBA00022563"/>
    </source>
</evidence>
<dbReference type="PROSITE" id="PS51330">
    <property type="entry name" value="DHFR_2"/>
    <property type="match status" value="1"/>
</dbReference>
<sequence>MRTSLLLAASENDVIGRDNDLPWYLPADLRRFKSLTAGHVLVAGRLNHESIVNRLGRPLPGRITVVATRRDAGRPGGGPVIYQPSVGAALSVARAIEEFAGRDEVFVIGGAQIYTEALAEADTIYLTRVNAQVEGDVRMPAGWLDGFKLVASEDGPAGEELPYTFERYERG</sequence>
<dbReference type="GO" id="GO:0004146">
    <property type="term" value="F:dihydrofolate reductase activity"/>
    <property type="evidence" value="ECO:0007669"/>
    <property type="project" value="UniProtKB-EC"/>
</dbReference>
<feature type="domain" description="DHFR" evidence="8">
    <location>
        <begin position="2"/>
        <end position="170"/>
    </location>
</feature>
<keyword evidence="5" id="KW-0521">NADP</keyword>
<dbReference type="SUPFAM" id="SSF53597">
    <property type="entry name" value="Dihydrofolate reductase-like"/>
    <property type="match status" value="1"/>
</dbReference>
<keyword evidence="6" id="KW-0560">Oxidoreductase</keyword>